<feature type="compositionally biased region" description="Low complexity" evidence="2">
    <location>
        <begin position="238"/>
        <end position="257"/>
    </location>
</feature>
<feature type="domain" description="KIND" evidence="3">
    <location>
        <begin position="6"/>
        <end position="182"/>
    </location>
</feature>
<reference evidence="4" key="1">
    <citation type="submission" date="2020-10" db="EMBL/GenBank/DDBJ databases">
        <title>Chromosome-scale genome assembly of the Allis shad, Alosa alosa.</title>
        <authorList>
            <person name="Margot Z."/>
            <person name="Christophe K."/>
            <person name="Cabau C."/>
            <person name="Louis A."/>
            <person name="Berthelot C."/>
            <person name="Parey E."/>
            <person name="Roest Crollius H."/>
            <person name="Montfort J."/>
            <person name="Robinson-Rechavi M."/>
            <person name="Bucao C."/>
            <person name="Bouchez O."/>
            <person name="Gislard M."/>
            <person name="Lluch J."/>
            <person name="Milhes M."/>
            <person name="Lampietro C."/>
            <person name="Lopez Roques C."/>
            <person name="Donnadieu C."/>
            <person name="Braasch I."/>
            <person name="Desvignes T."/>
            <person name="Postlethwait J."/>
            <person name="Bobe J."/>
            <person name="Guiguen Y."/>
        </authorList>
    </citation>
    <scope>NUCLEOTIDE SEQUENCE</scope>
    <source>
        <strain evidence="4">M-15738</strain>
        <tissue evidence="4">Blood</tissue>
    </source>
</reference>
<evidence type="ECO:0000259" key="3">
    <source>
        <dbReference type="PROSITE" id="PS51377"/>
    </source>
</evidence>
<keyword evidence="1" id="KW-0677">Repeat</keyword>
<dbReference type="Gene3D" id="1.10.510.10">
    <property type="entry name" value="Transferase(Phosphotransferase) domain 1"/>
    <property type="match status" value="1"/>
</dbReference>
<gene>
    <name evidence="4" type="ORF">AALO_G00230070</name>
</gene>
<organism evidence="4 5">
    <name type="scientific">Alosa alosa</name>
    <name type="common">allis shad</name>
    <dbReference type="NCBI Taxonomy" id="278164"/>
    <lineage>
        <taxon>Eukaryota</taxon>
        <taxon>Metazoa</taxon>
        <taxon>Chordata</taxon>
        <taxon>Craniata</taxon>
        <taxon>Vertebrata</taxon>
        <taxon>Euteleostomi</taxon>
        <taxon>Actinopterygii</taxon>
        <taxon>Neopterygii</taxon>
        <taxon>Teleostei</taxon>
        <taxon>Clupei</taxon>
        <taxon>Clupeiformes</taxon>
        <taxon>Clupeoidei</taxon>
        <taxon>Clupeidae</taxon>
        <taxon>Alosa</taxon>
    </lineage>
</organism>
<dbReference type="InterPro" id="IPR011019">
    <property type="entry name" value="KIND_dom"/>
</dbReference>
<dbReference type="EMBL" id="JADWDJ010000018">
    <property type="protein sequence ID" value="KAG5266354.1"/>
    <property type="molecule type" value="Genomic_DNA"/>
</dbReference>
<protein>
    <recommendedName>
        <fullName evidence="3">KIND domain-containing protein</fullName>
    </recommendedName>
</protein>
<dbReference type="AlphaFoldDB" id="A0AAV6FU50"/>
<name>A0AAV6FU50_9TELE</name>
<feature type="compositionally biased region" description="Polar residues" evidence="2">
    <location>
        <begin position="227"/>
        <end position="237"/>
    </location>
</feature>
<dbReference type="InterPro" id="IPR052074">
    <property type="entry name" value="NonRcpt_TyrProt_Phosphatase"/>
</dbReference>
<evidence type="ECO:0000313" key="5">
    <source>
        <dbReference type="Proteomes" id="UP000823561"/>
    </source>
</evidence>
<dbReference type="SMART" id="SM00750">
    <property type="entry name" value="KIND"/>
    <property type="match status" value="1"/>
</dbReference>
<evidence type="ECO:0000256" key="1">
    <source>
        <dbReference type="ARBA" id="ARBA00022737"/>
    </source>
</evidence>
<dbReference type="Proteomes" id="UP000823561">
    <property type="component" value="Chromosome 18"/>
</dbReference>
<feature type="region of interest" description="Disordered" evidence="2">
    <location>
        <begin position="186"/>
        <end position="280"/>
    </location>
</feature>
<sequence length="364" mass="39550">MSSTFVTLAEVLEARGSPLGEDEVWSLLLGTAEALVDLSYKGQTNICNIITPGSLLLSATGTLAFKSCIQSEETSPFTAPEMLQGRPISTKLAMEKPVQLSDALNVLLLSMCEDVAHRRRSLSAILESCEEQQKATPLPPPNRVIRQLVEHLLNNTADSSTISDPVVPLSGRSQMVRERLHGKRSAYFGYPEGNGASGQRRRLSSDSELHKGGSSQQKQWAQKRRSSPPQSFQTLPNRLQRGLQQRGSSSSSWLSRSPYLSDAGPPLSPPISLSDSSASLTQRKAKTLGPEFVRMGDEPPITLELPGSIVSKKGKSCASQREVSVFLPNDQCLLVRCDIKSRGRDVFDMVVAHANLVHFCAGLA</sequence>
<feature type="compositionally biased region" description="Low complexity" evidence="2">
    <location>
        <begin position="270"/>
        <end position="280"/>
    </location>
</feature>
<dbReference type="PANTHER" id="PTHR46900:SF4">
    <property type="entry name" value="FERM AND PDZ DOMAIN CONTAINING 2"/>
    <property type="match status" value="1"/>
</dbReference>
<dbReference type="PROSITE" id="PS51377">
    <property type="entry name" value="KIND"/>
    <property type="match status" value="1"/>
</dbReference>
<keyword evidence="5" id="KW-1185">Reference proteome</keyword>
<dbReference type="PANTHER" id="PTHR46900">
    <property type="entry name" value="TYROSINE-PROTEIN PHOSPHATASE NON-RECEPTOR TYPE 13"/>
    <property type="match status" value="1"/>
</dbReference>
<comment type="caution">
    <text evidence="4">The sequence shown here is derived from an EMBL/GenBank/DDBJ whole genome shotgun (WGS) entry which is preliminary data.</text>
</comment>
<evidence type="ECO:0000256" key="2">
    <source>
        <dbReference type="SAM" id="MobiDB-lite"/>
    </source>
</evidence>
<evidence type="ECO:0000313" key="4">
    <source>
        <dbReference type="EMBL" id="KAG5266354.1"/>
    </source>
</evidence>
<accession>A0AAV6FU50</accession>
<proteinExistence type="predicted"/>